<dbReference type="AlphaFoldDB" id="A0A0E0MLT0"/>
<dbReference type="InterPro" id="IPR051708">
    <property type="entry name" value="Plant_Aspart_Prot_A1"/>
</dbReference>
<dbReference type="Gramene" id="OPUNC12G08890.1">
    <property type="protein sequence ID" value="OPUNC12G08890.1"/>
    <property type="gene ID" value="OPUNC12G08890"/>
</dbReference>
<evidence type="ECO:0000256" key="3">
    <source>
        <dbReference type="ARBA" id="ARBA00022750"/>
    </source>
</evidence>
<dbReference type="GO" id="GO:0004190">
    <property type="term" value="F:aspartic-type endopeptidase activity"/>
    <property type="evidence" value="ECO:0007669"/>
    <property type="project" value="UniProtKB-KW"/>
</dbReference>
<dbReference type="Proteomes" id="UP000026962">
    <property type="component" value="Chromosome 12"/>
</dbReference>
<dbReference type="PANTHER" id="PTHR47967:SF20">
    <property type="entry name" value="OS01G0696800 PROTEIN"/>
    <property type="match status" value="1"/>
</dbReference>
<reference evidence="7" key="2">
    <citation type="submission" date="2018-05" db="EMBL/GenBank/DDBJ databases">
        <title>OpunRS2 (Oryza punctata Reference Sequence Version 2).</title>
        <authorList>
            <person name="Zhang J."/>
            <person name="Kudrna D."/>
            <person name="Lee S."/>
            <person name="Talag J."/>
            <person name="Welchert J."/>
            <person name="Wing R.A."/>
        </authorList>
    </citation>
    <scope>NUCLEOTIDE SEQUENCE [LARGE SCALE GENOMIC DNA]</scope>
</reference>
<dbReference type="FunFam" id="2.40.70.10:FF:000033">
    <property type="entry name" value="Aspartyl protease family protein"/>
    <property type="match status" value="1"/>
</dbReference>
<dbReference type="PROSITE" id="PS51767">
    <property type="entry name" value="PEPTIDASE_A1"/>
    <property type="match status" value="1"/>
</dbReference>
<keyword evidence="8" id="KW-1185">Reference proteome</keyword>
<dbReference type="HOGENOM" id="CLU_005738_1_3_1"/>
<keyword evidence="3" id="KW-0064">Aspartyl protease</keyword>
<dbReference type="SUPFAM" id="SSF50630">
    <property type="entry name" value="Acid proteases"/>
    <property type="match status" value="1"/>
</dbReference>
<organism evidence="7">
    <name type="scientific">Oryza punctata</name>
    <name type="common">Red rice</name>
    <dbReference type="NCBI Taxonomy" id="4537"/>
    <lineage>
        <taxon>Eukaryota</taxon>
        <taxon>Viridiplantae</taxon>
        <taxon>Streptophyta</taxon>
        <taxon>Embryophyta</taxon>
        <taxon>Tracheophyta</taxon>
        <taxon>Spermatophyta</taxon>
        <taxon>Magnoliopsida</taxon>
        <taxon>Liliopsida</taxon>
        <taxon>Poales</taxon>
        <taxon>Poaceae</taxon>
        <taxon>BOP clade</taxon>
        <taxon>Oryzoideae</taxon>
        <taxon>Oryzeae</taxon>
        <taxon>Oryzinae</taxon>
        <taxon>Oryza</taxon>
    </lineage>
</organism>
<dbReference type="CDD" id="cd05476">
    <property type="entry name" value="pepsin_A_like_plant"/>
    <property type="match status" value="1"/>
</dbReference>
<dbReference type="InterPro" id="IPR034161">
    <property type="entry name" value="Pepsin-like_plant"/>
</dbReference>
<dbReference type="Pfam" id="PF14541">
    <property type="entry name" value="TAXi_C"/>
    <property type="match status" value="1"/>
</dbReference>
<dbReference type="OMA" id="CNGCAPP"/>
<dbReference type="STRING" id="4537.A0A0E0MLT0"/>
<sequence>MAAAGAGRLAAAALLFLPVVAVLFLIAPLVAVSIGDADVGFRATLIRTAESRNLSLAAERSRRRLSMYTSGAGTQAPVNKNRGGGDYIMQFSIGEPPLPVSAEADTGSDLVWVKCSPCNGCAPPPSPLYDPAQSSSSGELPCSSRLCQALGVFRQCTDDSALCRYQYVYGLSGDHYTQGVLGTETFTFGDAYVANNVGFGCSDTISGSQFGATDGLVGLGRGNLSLVSQLGAGRFTYCLAADPNVDSTILFGSLAALDTSAGDVSSTALVTNPVPARDTHYYVNLQGISVGGSRLPIEDGTFAINSDGKGGGGVFFDSGTTYTFLADAAYQVVRQAVTSEIQSAGYAVVGGGNYKLDTCFAANPQAVAQMPPLVLHFDGADMSLNGGNYLTAFPNEGLVCMAIMSSSDVSIIGNIMQANFRLLHDLDSMTLSFQATDQC</sequence>
<name>A0A0E0MLT0_ORYPU</name>
<dbReference type="PANTHER" id="PTHR47967">
    <property type="entry name" value="OS07G0603500 PROTEIN-RELATED"/>
    <property type="match status" value="1"/>
</dbReference>
<dbReference type="MEROPS" id="A01.040"/>
<dbReference type="InterPro" id="IPR033121">
    <property type="entry name" value="PEPTIDASE_A1"/>
</dbReference>
<dbReference type="GO" id="GO:0006508">
    <property type="term" value="P:proteolysis"/>
    <property type="evidence" value="ECO:0007669"/>
    <property type="project" value="UniProtKB-KW"/>
</dbReference>
<evidence type="ECO:0000256" key="4">
    <source>
        <dbReference type="ARBA" id="ARBA00022801"/>
    </source>
</evidence>
<dbReference type="Gene3D" id="2.40.70.10">
    <property type="entry name" value="Acid Proteases"/>
    <property type="match status" value="2"/>
</dbReference>
<dbReference type="EnsemblPlants" id="OPUNC12G08890.1">
    <property type="protein sequence ID" value="OPUNC12G08890.1"/>
    <property type="gene ID" value="OPUNC12G08890"/>
</dbReference>
<evidence type="ECO:0000313" key="8">
    <source>
        <dbReference type="Proteomes" id="UP000026962"/>
    </source>
</evidence>
<feature type="domain" description="Peptidase A1" evidence="6">
    <location>
        <begin position="87"/>
        <end position="434"/>
    </location>
</feature>
<keyword evidence="2" id="KW-0645">Protease</keyword>
<keyword evidence="5" id="KW-0325">Glycoprotein</keyword>
<dbReference type="InterPro" id="IPR021109">
    <property type="entry name" value="Peptidase_aspartic_dom_sf"/>
</dbReference>
<protein>
    <recommendedName>
        <fullName evidence="6">Peptidase A1 domain-containing protein</fullName>
    </recommendedName>
</protein>
<dbReference type="eggNOG" id="KOG1339">
    <property type="taxonomic scope" value="Eukaryota"/>
</dbReference>
<evidence type="ECO:0000256" key="1">
    <source>
        <dbReference type="ARBA" id="ARBA00007447"/>
    </source>
</evidence>
<evidence type="ECO:0000313" key="7">
    <source>
        <dbReference type="EnsemblPlants" id="OPUNC12G08890.1"/>
    </source>
</evidence>
<dbReference type="Pfam" id="PF14543">
    <property type="entry name" value="TAXi_N"/>
    <property type="match status" value="1"/>
</dbReference>
<evidence type="ECO:0000259" key="6">
    <source>
        <dbReference type="PROSITE" id="PS51767"/>
    </source>
</evidence>
<dbReference type="GO" id="GO:0005576">
    <property type="term" value="C:extracellular region"/>
    <property type="evidence" value="ECO:0007669"/>
    <property type="project" value="TreeGrafter"/>
</dbReference>
<comment type="similarity">
    <text evidence="1">Belongs to the peptidase A1 family.</text>
</comment>
<proteinExistence type="inferred from homology"/>
<accession>A0A0E0MLT0</accession>
<dbReference type="InterPro" id="IPR032799">
    <property type="entry name" value="TAXi_C"/>
</dbReference>
<keyword evidence="4" id="KW-0378">Hydrolase</keyword>
<reference evidence="7" key="1">
    <citation type="submission" date="2015-04" db="UniProtKB">
        <authorList>
            <consortium name="EnsemblPlants"/>
        </authorList>
    </citation>
    <scope>IDENTIFICATION</scope>
</reference>
<evidence type="ECO:0000256" key="5">
    <source>
        <dbReference type="ARBA" id="ARBA00023180"/>
    </source>
</evidence>
<evidence type="ECO:0000256" key="2">
    <source>
        <dbReference type="ARBA" id="ARBA00022670"/>
    </source>
</evidence>
<dbReference type="InterPro" id="IPR032861">
    <property type="entry name" value="TAXi_N"/>
</dbReference>